<sequence>MSGRRGHYFKRSEGGGWRLALSFLLSVSMVTSMVPVSALAEAADELQESAAATAVEPETDAATTESEGTVQEGTTVAEPAQSAPAATETWQQTTATDASAQAEQPTAQAQPTETTTTEMPAATTEQTAATDSADASGQADAADEAYPEVTLAANAGATQVTVHAAQGVLPKGVQLTASEVSPDSVRDAVSDAAEAAGREVESLKAIDVTLLDADGNQIQPNGAVEVSFSNTGVTGDKVDVYHMDSVGAEPTKIAGDVSANPTVSATHFSIYIVTGENEPVVATYQFYGADGKVMNEQKVKNGETVYAPDSPSLTGHKFLGWTLTKDGTSADFLPVGTASTTVKVPASGTVAVYPVFEVSHTVSFMDDQGRVSTTRTCGTGETVSVSDVTIPLPSTKGVTGWYTSKEAADSQDASAKIESYTFESDDAADVTLWPHIEGGNYVTFDSQGGTYVAPEFAIKGATVSKPTDPTRKGYTFEGWATKEDATTANWDWDTKITEATTLYAVWSPAKTTYTVVIWKQSVNDSKDATDAKKTWDFAEAATRNATTGDSVSPSSVDKNKSWAGFSLNTSLTDKNVTVKGDGTTVVNVYYDREMRTIQYRVDGKTYKTMTGLYGQTLAQNNYTWPTKYDWYDDEDTHVTFLDAFLNADATLVLRGKKPQGGQYAISHYKQNVDGSWPSMAANSTESSGGTWYFTNKYNGFTISSYRIGIGGWRSVTAGDSVSITDDLQVRYSRNSYTLSFFNYNTTSRKERVTYGGSLASYASYTPARPDGVDSAYEFQGWYKDSACTQAFDFSTETMPAAGLTLYAKWAPPTKKVTAHLSMNTGGTDITSSDVDYGTTISAEDLPSVVTSDSKTVFSGNASKGTITLPAGAEWAGWATYQDGRFVMYNFDTLVQSDVELYPFWITTDVYSVVYDANGGTGSVTDPTKYDLYADARVLSADGLTAPEGKVFLGWNTAQDGSGTSVGVGTKLRISEYTDANHNVTLYAQWGEKPKTASLTYDANYPADAGMTAATKTVLEDVENNYGGGTTGSKAGSLKASSLEGVGFSAPDDYYFTGWNTAANGSGTAVASGDTIGIDNLSANTLYAQWAKRAVVKVAIKGNSDSRAYTGVEQQLSGYTTTITVDGKAQSQLPDGLTLSVTGDSVSGTDADTYPQDIKYELGGESQGKYKVSVTVENGGLTIEPAKLTVTTKDASKAYDGTALTADGTVTGLVNNETVGLKVTGTQTEVGTSKNTYELTWAGDGNEYTAKRSNYLLEESVGTLEVTKSDVEHTIVAGSKTWTYDGTARAYAKATSDFDASLFDVSVTMTGSSSIKNAGSTANRIASYKISLKDGTDVTRNFTNVKRTDGTLTVEKRNVTLVSATQSWTYDGQTHSDHTVTVKPGSAEPVKGETIATNVTASIKDAGSVPNTFAVDWERSTAKESNYNVTLEPGKLTVAPDASEITIYVAGNTAEKVYTGSEQSVTGWSTTGWSKSATDPIDPSIAVSLKDGHKAEAKGTNVGEYPMGLTADDFSATSNNYSNLKVEVTDGKLTITKASFAVEVKGESEKITYDGKPHALTGTTVTGLLDGHTLSGLQYKASGTDAGTYPGAFTGSATIADASGVDQTQNYSVTTTPGQLTIDQANITDSNRFTVSEPKDTVYNGKTQRQPITVHDAVTGEDLQEGVDYDLSYTGDTINVTDKGVTITVTGKGNYTGTVTTDDTHDLTYLITKATLTVTTDSAQKEYDGTALTAGGSYSGLVNGETIGFEVTGSQTIPGSTPNGYRITWGTAVSPLGLDAISYTALQQNYNVVESVGTLKVTKRTTKLGITAASDSKVYDGTPLESDAYDVTGKPDVLTVTATVAGSQTDAGTSANKVESYKVTDAAGHDVSTYFADGAIVTTDGTLTVRPRQITITSKSGIWTYDQKAHELHEVEVTSTVPEGEEGFVAGEGATYEFTGQQTEAGSSYNRFTYKLNEGTKASNYVITTKLGTLTVTKAASVTIKVTGNSKKVTYDGTEQSVDGYTSNADEVDKTITVDLAKGSTAEAKGTLVGTYQMNLKPSDFVATSPNYEKVNVEVADGTLTIEHASIPLTITGESGSYVYDGTPKSVTGITYDGLLKGHKVTGLTYSATGTDAKTYEGTFDRTGMKVLDENGNDVTENYVPNCVPGKLVITPSDISTTDFVVSYPTDVTYNGLSQLQPVTVTDARNGNVLTSGSVLAPESTGDYTLAYVGETTHVTGKDIVITVKGTGNYTGAVTRIYQIKPATLTVKTLDATKEYDGTPLTKTDGATHDAVNGETLTINVTGTLTDVNEKGVPNTAEVVWNGTALPTDYEVNYDLGKLTVTPTGALVTISAKSAERVYDGTPLTAGGYDVTMEEVDPKLFTVTATVSGSQTNAGTSDNVIDAESVHIMRGDQDVTDWFTNIAIVNGTLTLTPAPLTVTTDSASKTYDGQPLTAGGKLEGLVGDETATLRLTGSQTEPGTSDNTYQIVWDGTALEGNYKVTSEKIGTLKVTEAPATPEPAKPAATTPATPAKKETPKSAAMPKTGDPYSATAPMVAAIVGLGMVATGLAYRRRRSHRG</sequence>
<dbReference type="GeneID" id="78501155"/>
<dbReference type="Pfam" id="PF09479">
    <property type="entry name" value="Flg_new"/>
    <property type="match status" value="5"/>
</dbReference>
<feature type="region of interest" description="Disordered" evidence="2">
    <location>
        <begin position="2495"/>
        <end position="2529"/>
    </location>
</feature>
<gene>
    <name evidence="4" type="ORF">SAMN04489857_1825</name>
</gene>
<dbReference type="OrthoDB" id="3196290at2"/>
<dbReference type="NCBIfam" id="TIGR02543">
    <property type="entry name" value="List_Bact_rpt"/>
    <property type="match status" value="2"/>
</dbReference>
<proteinExistence type="predicted"/>
<keyword evidence="3" id="KW-0472">Membrane</keyword>
<keyword evidence="3" id="KW-1133">Transmembrane helix</keyword>
<dbReference type="RefSeq" id="WP_090863700.1">
    <property type="nucleotide sequence ID" value="NZ_LT629759.1"/>
</dbReference>
<name>A0A1H1NFT0_9ACTN</name>
<evidence type="ECO:0000256" key="1">
    <source>
        <dbReference type="ARBA" id="ARBA00004196"/>
    </source>
</evidence>
<feature type="compositionally biased region" description="Polar residues" evidence="2">
    <location>
        <begin position="61"/>
        <end position="74"/>
    </location>
</feature>
<feature type="region of interest" description="Disordered" evidence="2">
    <location>
        <begin position="49"/>
        <end position="142"/>
    </location>
</feature>
<dbReference type="GO" id="GO:0030313">
    <property type="term" value="C:cell envelope"/>
    <property type="evidence" value="ECO:0007669"/>
    <property type="project" value="UniProtKB-SubCell"/>
</dbReference>
<evidence type="ECO:0000313" key="4">
    <source>
        <dbReference type="EMBL" id="SDR97901.1"/>
    </source>
</evidence>
<dbReference type="EMBL" id="LT629759">
    <property type="protein sequence ID" value="SDR97901.1"/>
    <property type="molecule type" value="Genomic_DNA"/>
</dbReference>
<dbReference type="InterPro" id="IPR042229">
    <property type="entry name" value="Listeria/Bacterioides_rpt_sf"/>
</dbReference>
<evidence type="ECO:0000313" key="5">
    <source>
        <dbReference type="Proteomes" id="UP000199480"/>
    </source>
</evidence>
<feature type="compositionally biased region" description="Low complexity" evidence="2">
    <location>
        <begin position="83"/>
        <end position="140"/>
    </location>
</feature>
<evidence type="ECO:0000256" key="2">
    <source>
        <dbReference type="SAM" id="MobiDB-lite"/>
    </source>
</evidence>
<reference evidence="5" key="1">
    <citation type="submission" date="2016-10" db="EMBL/GenBank/DDBJ databases">
        <authorList>
            <person name="Varghese N."/>
            <person name="Submissions S."/>
        </authorList>
    </citation>
    <scope>NUCLEOTIDE SEQUENCE [LARGE SCALE GENOMIC DNA]</scope>
    <source>
        <strain evidence="5">DSM 22620</strain>
    </source>
</reference>
<feature type="compositionally biased region" description="Low complexity" evidence="2">
    <location>
        <begin position="2504"/>
        <end position="2513"/>
    </location>
</feature>
<evidence type="ECO:0000256" key="3">
    <source>
        <dbReference type="SAM" id="Phobius"/>
    </source>
</evidence>
<dbReference type="Gene3D" id="2.60.40.4270">
    <property type="entry name" value="Listeria-Bacteroides repeat domain"/>
    <property type="match status" value="4"/>
</dbReference>
<comment type="subcellular location">
    <subcellularLocation>
        <location evidence="1">Cell envelope</location>
    </subcellularLocation>
</comment>
<feature type="transmembrane region" description="Helical" evidence="3">
    <location>
        <begin position="2533"/>
        <end position="2553"/>
    </location>
</feature>
<dbReference type="Proteomes" id="UP000199480">
    <property type="component" value="Chromosome I"/>
</dbReference>
<protein>
    <submittedName>
        <fullName evidence="4">Listeria/Bacterioides repeat-containing protein</fullName>
    </submittedName>
</protein>
<keyword evidence="3" id="KW-0812">Transmembrane</keyword>
<organism evidence="4 5">
    <name type="scientific">Parafannyhessea umbonata</name>
    <dbReference type="NCBI Taxonomy" id="604330"/>
    <lineage>
        <taxon>Bacteria</taxon>
        <taxon>Bacillati</taxon>
        <taxon>Actinomycetota</taxon>
        <taxon>Coriobacteriia</taxon>
        <taxon>Coriobacteriales</taxon>
        <taxon>Atopobiaceae</taxon>
        <taxon>Parafannyhessea</taxon>
    </lineage>
</organism>
<accession>A0A1H1NFT0</accession>
<dbReference type="InterPro" id="IPR013378">
    <property type="entry name" value="InlB-like_B-rpt"/>
</dbReference>